<evidence type="ECO:0000313" key="2">
    <source>
        <dbReference type="Proteomes" id="UP000196877"/>
    </source>
</evidence>
<keyword evidence="2" id="KW-1185">Reference proteome</keyword>
<evidence type="ECO:0008006" key="3">
    <source>
        <dbReference type="Google" id="ProtNLM"/>
    </source>
</evidence>
<proteinExistence type="predicted"/>
<evidence type="ECO:0000313" key="1">
    <source>
        <dbReference type="EMBL" id="ASB88651.1"/>
    </source>
</evidence>
<dbReference type="EMBL" id="CP021920">
    <property type="protein sequence ID" value="ASB88651.1"/>
    <property type="molecule type" value="Genomic_DNA"/>
</dbReference>
<reference evidence="1 2" key="1">
    <citation type="submission" date="2017-06" db="EMBL/GenBank/DDBJ databases">
        <title>Genome sequence of Bacillus sonorensis strain SRCM101395.</title>
        <authorList>
            <person name="Cho S.H."/>
        </authorList>
    </citation>
    <scope>NUCLEOTIDE SEQUENCE [LARGE SCALE GENOMIC DNA]</scope>
    <source>
        <strain evidence="1 2">SRCM101395</strain>
    </source>
</reference>
<dbReference type="Pfam" id="PF13047">
    <property type="entry name" value="DUF3907"/>
    <property type="match status" value="1"/>
</dbReference>
<protein>
    <recommendedName>
        <fullName evidence="3">DUF3907 domain-containing protein</fullName>
    </recommendedName>
</protein>
<gene>
    <name evidence="1" type="ORF">S101395_02143</name>
</gene>
<dbReference type="InterPro" id="IPR025013">
    <property type="entry name" value="DUF3907"/>
</dbReference>
<sequence>MPTPMGHSMARAQTEQAREFLSQSVQTLSDYLNETTLASLEQEESGRKDYYREILSNLRKLAVYCEEGLEACRIRLQQEPFQDAAAERTLYQIYHRCIEEFFTPKKDTWYEDSRAAYTGRNAIRFHEPAPASLKNLMASLETGYQSMREELEYYANDYRMKMVQSR</sequence>
<organism evidence="1 2">
    <name type="scientific">Bacillus sonorensis</name>
    <dbReference type="NCBI Taxonomy" id="119858"/>
    <lineage>
        <taxon>Bacteria</taxon>
        <taxon>Bacillati</taxon>
        <taxon>Bacillota</taxon>
        <taxon>Bacilli</taxon>
        <taxon>Bacillales</taxon>
        <taxon>Bacillaceae</taxon>
        <taxon>Bacillus</taxon>
    </lineage>
</organism>
<dbReference type="Proteomes" id="UP000196877">
    <property type="component" value="Chromosome"/>
</dbReference>
<accession>A0ABN5AD62</accession>
<name>A0ABN5AD62_9BACI</name>